<evidence type="ECO:0000256" key="1">
    <source>
        <dbReference type="SAM" id="MobiDB-lite"/>
    </source>
</evidence>
<feature type="transmembrane region" description="Helical" evidence="2">
    <location>
        <begin position="64"/>
        <end position="88"/>
    </location>
</feature>
<evidence type="ECO:0000313" key="4">
    <source>
        <dbReference type="Proteomes" id="UP000807353"/>
    </source>
</evidence>
<feature type="region of interest" description="Disordered" evidence="1">
    <location>
        <begin position="173"/>
        <end position="201"/>
    </location>
</feature>
<keyword evidence="2" id="KW-1133">Transmembrane helix</keyword>
<organism evidence="3 4">
    <name type="scientific">Collybia nuda</name>
    <dbReference type="NCBI Taxonomy" id="64659"/>
    <lineage>
        <taxon>Eukaryota</taxon>
        <taxon>Fungi</taxon>
        <taxon>Dikarya</taxon>
        <taxon>Basidiomycota</taxon>
        <taxon>Agaricomycotina</taxon>
        <taxon>Agaricomycetes</taxon>
        <taxon>Agaricomycetidae</taxon>
        <taxon>Agaricales</taxon>
        <taxon>Tricholomatineae</taxon>
        <taxon>Clitocybaceae</taxon>
        <taxon>Collybia</taxon>
    </lineage>
</organism>
<feature type="transmembrane region" description="Helical" evidence="2">
    <location>
        <begin position="12"/>
        <end position="33"/>
    </location>
</feature>
<dbReference type="Proteomes" id="UP000807353">
    <property type="component" value="Unassembled WGS sequence"/>
</dbReference>
<dbReference type="EMBL" id="MU150310">
    <property type="protein sequence ID" value="KAF9459786.1"/>
    <property type="molecule type" value="Genomic_DNA"/>
</dbReference>
<protein>
    <submittedName>
        <fullName evidence="3">Uncharacterized protein</fullName>
    </submittedName>
</protein>
<keyword evidence="2" id="KW-0812">Transmembrane</keyword>
<evidence type="ECO:0000313" key="3">
    <source>
        <dbReference type="EMBL" id="KAF9459786.1"/>
    </source>
</evidence>
<dbReference type="AlphaFoldDB" id="A0A9P6CBP8"/>
<keyword evidence="2" id="KW-0472">Membrane</keyword>
<name>A0A9P6CBP8_9AGAR</name>
<keyword evidence="4" id="KW-1185">Reference proteome</keyword>
<dbReference type="OrthoDB" id="3265526at2759"/>
<evidence type="ECO:0000256" key="2">
    <source>
        <dbReference type="SAM" id="Phobius"/>
    </source>
</evidence>
<accession>A0A9P6CBP8</accession>
<proteinExistence type="predicted"/>
<reference evidence="3" key="1">
    <citation type="submission" date="2020-11" db="EMBL/GenBank/DDBJ databases">
        <authorList>
            <consortium name="DOE Joint Genome Institute"/>
            <person name="Ahrendt S."/>
            <person name="Riley R."/>
            <person name="Andreopoulos W."/>
            <person name="Labutti K."/>
            <person name="Pangilinan J."/>
            <person name="Ruiz-Duenas F.J."/>
            <person name="Barrasa J.M."/>
            <person name="Sanchez-Garcia M."/>
            <person name="Camarero S."/>
            <person name="Miyauchi S."/>
            <person name="Serrano A."/>
            <person name="Linde D."/>
            <person name="Babiker R."/>
            <person name="Drula E."/>
            <person name="Ayuso-Fernandez I."/>
            <person name="Pacheco R."/>
            <person name="Padilla G."/>
            <person name="Ferreira P."/>
            <person name="Barriuso J."/>
            <person name="Kellner H."/>
            <person name="Castanera R."/>
            <person name="Alfaro M."/>
            <person name="Ramirez L."/>
            <person name="Pisabarro A.G."/>
            <person name="Kuo A."/>
            <person name="Tritt A."/>
            <person name="Lipzen A."/>
            <person name="He G."/>
            <person name="Yan M."/>
            <person name="Ng V."/>
            <person name="Cullen D."/>
            <person name="Martin F."/>
            <person name="Rosso M.-N."/>
            <person name="Henrissat B."/>
            <person name="Hibbett D."/>
            <person name="Martinez A.T."/>
            <person name="Grigoriev I.V."/>
        </authorList>
    </citation>
    <scope>NUCLEOTIDE SEQUENCE</scope>
    <source>
        <strain evidence="3">CBS 247.69</strain>
    </source>
</reference>
<gene>
    <name evidence="3" type="ORF">BDZ94DRAFT_1238932</name>
</gene>
<comment type="caution">
    <text evidence="3">The sequence shown here is derived from an EMBL/GenBank/DDBJ whole genome shotgun (WGS) entry which is preliminary data.</text>
</comment>
<sequence length="201" mass="22151">MPAVQLLLTVRIRFGPMLIGTYMNAILYGVMVVQVLPRLQHPFLTCLPPMFVAWRIRIISQATWLALSIGLFSIVSLGGGIWLTVAVVQSRRKTGFNRTDDTINRTGLVTAVFAILDVHTTINFVWDFALSKLYSNALISTLNARTGWGSLTDRMYAPNVLFGDEGLSPQLNSTSNSRMTPKTAGHLGSTYIPKAHSALKK</sequence>